<organism evidence="6 7">
    <name type="scientific">Phaeovulum vinaykumarii</name>
    <dbReference type="NCBI Taxonomy" id="407234"/>
    <lineage>
        <taxon>Bacteria</taxon>
        <taxon>Pseudomonadati</taxon>
        <taxon>Pseudomonadota</taxon>
        <taxon>Alphaproteobacteria</taxon>
        <taxon>Rhodobacterales</taxon>
        <taxon>Paracoccaceae</taxon>
        <taxon>Phaeovulum</taxon>
    </lineage>
</organism>
<keyword evidence="7" id="KW-1185">Reference proteome</keyword>
<comment type="catalytic activity">
    <reaction evidence="4">
        <text>(6S)-5-formyl-5,6,7,8-tetrahydrofolate + ATP = (6R)-5,10-methenyltetrahydrofolate + ADP + phosphate</text>
        <dbReference type="Rhea" id="RHEA:10488"/>
        <dbReference type="ChEBI" id="CHEBI:30616"/>
        <dbReference type="ChEBI" id="CHEBI:43474"/>
        <dbReference type="ChEBI" id="CHEBI:57455"/>
        <dbReference type="ChEBI" id="CHEBI:57457"/>
        <dbReference type="ChEBI" id="CHEBI:456216"/>
        <dbReference type="EC" id="6.3.3.2"/>
    </reaction>
</comment>
<evidence type="ECO:0000256" key="1">
    <source>
        <dbReference type="ARBA" id="ARBA00010638"/>
    </source>
</evidence>
<keyword evidence="3 4" id="KW-0067">ATP-binding</keyword>
<dbReference type="InterPro" id="IPR002698">
    <property type="entry name" value="FTHF_cligase"/>
</dbReference>
<proteinExistence type="inferred from homology"/>
<protein>
    <recommendedName>
        <fullName evidence="4">5-formyltetrahydrofolate cyclo-ligase</fullName>
        <ecNumber evidence="4">6.3.3.2</ecNumber>
    </recommendedName>
</protein>
<dbReference type="Pfam" id="PF01812">
    <property type="entry name" value="5-FTHF_cyc-lig"/>
    <property type="match status" value="1"/>
</dbReference>
<dbReference type="EC" id="6.3.3.2" evidence="4"/>
<dbReference type="SUPFAM" id="SSF100950">
    <property type="entry name" value="NagB/RpiA/CoA transferase-like"/>
    <property type="match status" value="1"/>
</dbReference>
<dbReference type="GO" id="GO:0046872">
    <property type="term" value="F:metal ion binding"/>
    <property type="evidence" value="ECO:0007669"/>
    <property type="project" value="UniProtKB-KW"/>
</dbReference>
<dbReference type="GO" id="GO:0035999">
    <property type="term" value="P:tetrahydrofolate interconversion"/>
    <property type="evidence" value="ECO:0007669"/>
    <property type="project" value="TreeGrafter"/>
</dbReference>
<comment type="cofactor">
    <cofactor evidence="4">
        <name>Mg(2+)</name>
        <dbReference type="ChEBI" id="CHEBI:18420"/>
    </cofactor>
</comment>
<evidence type="ECO:0000256" key="4">
    <source>
        <dbReference type="RuleBase" id="RU361279"/>
    </source>
</evidence>
<feature type="compositionally biased region" description="Low complexity" evidence="5">
    <location>
        <begin position="1"/>
        <end position="13"/>
    </location>
</feature>
<evidence type="ECO:0000313" key="7">
    <source>
        <dbReference type="Proteomes" id="UP000186098"/>
    </source>
</evidence>
<evidence type="ECO:0000256" key="3">
    <source>
        <dbReference type="ARBA" id="ARBA00022840"/>
    </source>
</evidence>
<dbReference type="PANTHER" id="PTHR23407">
    <property type="entry name" value="ATPASE INHIBITOR/5-FORMYLTETRAHYDROFOLATE CYCLO-LIGASE"/>
    <property type="match status" value="1"/>
</dbReference>
<dbReference type="OrthoDB" id="9801938at2"/>
<dbReference type="Proteomes" id="UP000186098">
    <property type="component" value="Unassembled WGS sequence"/>
</dbReference>
<evidence type="ECO:0000313" key="6">
    <source>
        <dbReference type="EMBL" id="SIS54407.1"/>
    </source>
</evidence>
<dbReference type="EMBL" id="FTOM01000001">
    <property type="protein sequence ID" value="SIS54407.1"/>
    <property type="molecule type" value="Genomic_DNA"/>
</dbReference>
<feature type="compositionally biased region" description="Basic and acidic residues" evidence="5">
    <location>
        <begin position="14"/>
        <end position="38"/>
    </location>
</feature>
<dbReference type="GO" id="GO:0030272">
    <property type="term" value="F:5-formyltetrahydrofolate cyclo-ligase activity"/>
    <property type="evidence" value="ECO:0007669"/>
    <property type="project" value="UniProtKB-EC"/>
</dbReference>
<gene>
    <name evidence="6" type="ORF">SAMN05421795_101451</name>
</gene>
<keyword evidence="4" id="KW-0460">Magnesium</keyword>
<evidence type="ECO:0000256" key="5">
    <source>
        <dbReference type="SAM" id="MobiDB-lite"/>
    </source>
</evidence>
<keyword evidence="6" id="KW-0436">Ligase</keyword>
<comment type="similarity">
    <text evidence="1 4">Belongs to the 5-formyltetrahydrofolate cyclo-ligase family.</text>
</comment>
<keyword evidence="2 4" id="KW-0547">Nucleotide-binding</keyword>
<keyword evidence="4" id="KW-0479">Metal-binding</keyword>
<dbReference type="InterPro" id="IPR024185">
    <property type="entry name" value="FTHF_cligase-like_sf"/>
</dbReference>
<dbReference type="GO" id="GO:0009396">
    <property type="term" value="P:folic acid-containing compound biosynthetic process"/>
    <property type="evidence" value="ECO:0007669"/>
    <property type="project" value="TreeGrafter"/>
</dbReference>
<dbReference type="AlphaFoldDB" id="A0A1N7JYK4"/>
<accession>A0A1N7JYK4</accession>
<dbReference type="Gene3D" id="3.40.50.10420">
    <property type="entry name" value="NagB/RpiA/CoA transferase-like"/>
    <property type="match status" value="1"/>
</dbReference>
<feature type="region of interest" description="Disordered" evidence="5">
    <location>
        <begin position="1"/>
        <end position="38"/>
    </location>
</feature>
<evidence type="ECO:0000256" key="2">
    <source>
        <dbReference type="ARBA" id="ARBA00022741"/>
    </source>
</evidence>
<dbReference type="GO" id="GO:0005524">
    <property type="term" value="F:ATP binding"/>
    <property type="evidence" value="ECO:0007669"/>
    <property type="project" value="UniProtKB-KW"/>
</dbReference>
<dbReference type="NCBIfam" id="TIGR02727">
    <property type="entry name" value="MTHFS_bact"/>
    <property type="match status" value="1"/>
</dbReference>
<name>A0A1N7JYK4_9RHOB</name>
<dbReference type="PANTHER" id="PTHR23407:SF1">
    <property type="entry name" value="5-FORMYLTETRAHYDROFOLATE CYCLO-LIGASE"/>
    <property type="match status" value="1"/>
</dbReference>
<dbReference type="RefSeq" id="WP_076363272.1">
    <property type="nucleotide sequence ID" value="NZ_FTOM01000001.1"/>
</dbReference>
<sequence length="216" mass="22345">MSAPDLPAAAARAAEADAAKAEARRSARARRAEAARDPHAARALRAELLAALRTLAPTVPGAASGAASGPVAGYLAIHSEADPVPALTDWGGPLCLPVVPGPARPLVFRRWHPDDPLVPGAFGTREPAPEAPEIRPALLVVPLLAFDAAGYRLGYGGGFYDRTLAQLRADGGARPLAVGLAYAAQEHPGVLPLGPHDLPLDLIVTEQGLRRFSPIS</sequence>
<reference evidence="7" key="1">
    <citation type="submission" date="2017-01" db="EMBL/GenBank/DDBJ databases">
        <authorList>
            <person name="Varghese N."/>
            <person name="Submissions S."/>
        </authorList>
    </citation>
    <scope>NUCLEOTIDE SEQUENCE [LARGE SCALE GENOMIC DNA]</scope>
    <source>
        <strain evidence="7">DSM 18714</strain>
    </source>
</reference>
<dbReference type="STRING" id="407234.SAMN05421795_101451"/>
<dbReference type="InterPro" id="IPR037171">
    <property type="entry name" value="NagB/RpiA_transferase-like"/>
</dbReference>